<evidence type="ECO:0000256" key="8">
    <source>
        <dbReference type="SAM" id="MobiDB-lite"/>
    </source>
</evidence>
<dbReference type="Proteomes" id="UP001232148">
    <property type="component" value="Unassembled WGS sequence"/>
</dbReference>
<comment type="caution">
    <text evidence="10">The sequence shown here is derived from an EMBL/GenBank/DDBJ whole genome shotgun (WGS) entry which is preliminary data.</text>
</comment>
<keyword evidence="11" id="KW-1185">Reference proteome</keyword>
<dbReference type="InterPro" id="IPR001138">
    <property type="entry name" value="Zn2Cys6_DnaBD"/>
</dbReference>
<keyword evidence="4" id="KW-0805">Transcription regulation</keyword>
<dbReference type="PANTHER" id="PTHR47782:SF12">
    <property type="entry name" value="ZN(II)2CYS6 TRANSCRIPTION FACTOR (EUROFUNG)"/>
    <property type="match status" value="1"/>
</dbReference>
<dbReference type="Pfam" id="PF00172">
    <property type="entry name" value="Zn_clus"/>
    <property type="match status" value="1"/>
</dbReference>
<dbReference type="PROSITE" id="PS00463">
    <property type="entry name" value="ZN2_CY6_FUNGAL_1"/>
    <property type="match status" value="1"/>
</dbReference>
<sequence>MEMDSRQTTPGGGRTAARRVACVRCRRRKKRCDHVVPVCGECKRTGAECVQIGRRSSGAFTTVPTAYIRQLEGIAGRDDQDQAGHVTLDIAEHSRSPEDDHFDGSCGRDVTENSDQSSPHDIQNHLNDPVRSTAGQSSYLTTSSPQTRDSSVPECVPSVAELGQDPRSLQGRADYLPEIEPLRSQDITISSMERQVLRPLSDIVIFIGEDWMDHYANVYFQHIQPQWSFLDEDVWREAYDTWKRNPSKVESVESFIIQLALAVGALACSSFRMDCQHSAHATKLHDGAIRNHFIHTTQHPLALKRTQSSLLNLLYAFHSPSPAGIPGGIMLVLMNCASLVEEHDEAGYPQCLNANYEYMRHHAIMSCHIINEVVLSAWTYDRTFTFEFLDDRLYQYVSRLTLKQRDYGFFEHLFRLRCIQSKIRHNSKKLQQLDSNDPFRQVCRSRLTNELHRWKSNIQLVASSSPADNLVYHNPISLSKLYDYSLSVLMQEQPNLMGVDEIGHLVESCSEACRTFQLSQENDVLMYWTWSSLLYQFRLGILLLYCYFITVPTMRTPIFNLPETLLGIKSCYRNLAGFSIRWSRAGIFLQAYQLLAEGTFKGIIFEHTCNATDVDPTSLQTQSAPYLLEGNRKSEMEKVLDELRLQHVHQAVLVLINEMVHKPRAEDVDYDRVQFAPDMSLNGVDLFSF</sequence>
<keyword evidence="7" id="KW-0539">Nucleus</keyword>
<evidence type="ECO:0000313" key="11">
    <source>
        <dbReference type="Proteomes" id="UP001232148"/>
    </source>
</evidence>
<evidence type="ECO:0000256" key="7">
    <source>
        <dbReference type="ARBA" id="ARBA00023242"/>
    </source>
</evidence>
<dbReference type="GO" id="GO:0008270">
    <property type="term" value="F:zinc ion binding"/>
    <property type="evidence" value="ECO:0007669"/>
    <property type="project" value="InterPro"/>
</dbReference>
<reference evidence="10" key="1">
    <citation type="submission" date="2021-06" db="EMBL/GenBank/DDBJ databases">
        <title>Comparative genomics, transcriptomics and evolutionary studies reveal genomic signatures of adaptation to plant cell wall in hemibiotrophic fungi.</title>
        <authorList>
            <consortium name="DOE Joint Genome Institute"/>
            <person name="Baroncelli R."/>
            <person name="Diaz J.F."/>
            <person name="Benocci T."/>
            <person name="Peng M."/>
            <person name="Battaglia E."/>
            <person name="Haridas S."/>
            <person name="Andreopoulos W."/>
            <person name="Labutti K."/>
            <person name="Pangilinan J."/>
            <person name="Floch G.L."/>
            <person name="Makela M.R."/>
            <person name="Henrissat B."/>
            <person name="Grigoriev I.V."/>
            <person name="Crouch J.A."/>
            <person name="De Vries R.P."/>
            <person name="Sukno S.A."/>
            <person name="Thon M.R."/>
        </authorList>
    </citation>
    <scope>NUCLEOTIDE SEQUENCE</scope>
    <source>
        <strain evidence="10">MAFF235873</strain>
    </source>
</reference>
<evidence type="ECO:0000256" key="4">
    <source>
        <dbReference type="ARBA" id="ARBA00023015"/>
    </source>
</evidence>
<feature type="compositionally biased region" description="Polar residues" evidence="8">
    <location>
        <begin position="113"/>
        <end position="126"/>
    </location>
</feature>
<dbReference type="GO" id="GO:0005634">
    <property type="term" value="C:nucleus"/>
    <property type="evidence" value="ECO:0007669"/>
    <property type="project" value="UniProtKB-SubCell"/>
</dbReference>
<dbReference type="Gene3D" id="4.10.240.10">
    <property type="entry name" value="Zn(2)-C6 fungal-type DNA-binding domain"/>
    <property type="match status" value="1"/>
</dbReference>
<feature type="region of interest" description="Disordered" evidence="8">
    <location>
        <begin position="90"/>
        <end position="170"/>
    </location>
</feature>
<keyword evidence="6" id="KW-0804">Transcription</keyword>
<feature type="domain" description="Zn(2)-C6 fungal-type" evidence="9">
    <location>
        <begin position="21"/>
        <end position="51"/>
    </location>
</feature>
<evidence type="ECO:0000256" key="3">
    <source>
        <dbReference type="ARBA" id="ARBA00022833"/>
    </source>
</evidence>
<organism evidence="10 11">
    <name type="scientific">Colletotrichum zoysiae</name>
    <dbReference type="NCBI Taxonomy" id="1216348"/>
    <lineage>
        <taxon>Eukaryota</taxon>
        <taxon>Fungi</taxon>
        <taxon>Dikarya</taxon>
        <taxon>Ascomycota</taxon>
        <taxon>Pezizomycotina</taxon>
        <taxon>Sordariomycetes</taxon>
        <taxon>Hypocreomycetidae</taxon>
        <taxon>Glomerellales</taxon>
        <taxon>Glomerellaceae</taxon>
        <taxon>Colletotrichum</taxon>
        <taxon>Colletotrichum graminicola species complex</taxon>
    </lineage>
</organism>
<keyword evidence="3" id="KW-0862">Zinc</keyword>
<name>A0AAD9M5Z3_9PEZI</name>
<dbReference type="SUPFAM" id="SSF57701">
    <property type="entry name" value="Zn2/Cys6 DNA-binding domain"/>
    <property type="match status" value="1"/>
</dbReference>
<accession>A0AAD9M5Z3</accession>
<dbReference type="SMART" id="SM00066">
    <property type="entry name" value="GAL4"/>
    <property type="match status" value="1"/>
</dbReference>
<evidence type="ECO:0000256" key="2">
    <source>
        <dbReference type="ARBA" id="ARBA00022723"/>
    </source>
</evidence>
<feature type="compositionally biased region" description="Polar residues" evidence="8">
    <location>
        <begin position="133"/>
        <end position="150"/>
    </location>
</feature>
<evidence type="ECO:0000256" key="6">
    <source>
        <dbReference type="ARBA" id="ARBA00023163"/>
    </source>
</evidence>
<dbReference type="InterPro" id="IPR036864">
    <property type="entry name" value="Zn2-C6_fun-type_DNA-bd_sf"/>
</dbReference>
<dbReference type="InterPro" id="IPR052202">
    <property type="entry name" value="Yeast_MetPath_Reg"/>
</dbReference>
<comment type="subcellular location">
    <subcellularLocation>
        <location evidence="1">Nucleus</location>
    </subcellularLocation>
</comment>
<dbReference type="CDD" id="cd12148">
    <property type="entry name" value="fungal_TF_MHR"/>
    <property type="match status" value="1"/>
</dbReference>
<dbReference type="GO" id="GO:0000981">
    <property type="term" value="F:DNA-binding transcription factor activity, RNA polymerase II-specific"/>
    <property type="evidence" value="ECO:0007669"/>
    <property type="project" value="InterPro"/>
</dbReference>
<dbReference type="AlphaFoldDB" id="A0AAD9M5Z3"/>
<keyword evidence="2" id="KW-0479">Metal-binding</keyword>
<protein>
    <recommendedName>
        <fullName evidence="9">Zn(2)-C6 fungal-type domain-containing protein</fullName>
    </recommendedName>
</protein>
<gene>
    <name evidence="10" type="ORF">LX32DRAFT_635629</name>
</gene>
<evidence type="ECO:0000313" key="10">
    <source>
        <dbReference type="EMBL" id="KAK2032982.1"/>
    </source>
</evidence>
<evidence type="ECO:0000259" key="9">
    <source>
        <dbReference type="PROSITE" id="PS50048"/>
    </source>
</evidence>
<evidence type="ECO:0000256" key="1">
    <source>
        <dbReference type="ARBA" id="ARBA00004123"/>
    </source>
</evidence>
<keyword evidence="5" id="KW-0238">DNA-binding</keyword>
<proteinExistence type="predicted"/>
<dbReference type="EMBL" id="MU842825">
    <property type="protein sequence ID" value="KAK2032982.1"/>
    <property type="molecule type" value="Genomic_DNA"/>
</dbReference>
<dbReference type="GO" id="GO:0043565">
    <property type="term" value="F:sequence-specific DNA binding"/>
    <property type="evidence" value="ECO:0007669"/>
    <property type="project" value="TreeGrafter"/>
</dbReference>
<dbReference type="PROSITE" id="PS50048">
    <property type="entry name" value="ZN2_CY6_FUNGAL_2"/>
    <property type="match status" value="1"/>
</dbReference>
<evidence type="ECO:0000256" key="5">
    <source>
        <dbReference type="ARBA" id="ARBA00023125"/>
    </source>
</evidence>
<feature type="compositionally biased region" description="Basic and acidic residues" evidence="8">
    <location>
        <begin position="90"/>
        <end position="103"/>
    </location>
</feature>
<dbReference type="PANTHER" id="PTHR47782">
    <property type="entry name" value="ZN(II)2CYS6 TRANSCRIPTION FACTOR (EUROFUNG)-RELATED"/>
    <property type="match status" value="1"/>
</dbReference>
<dbReference type="GO" id="GO:0045944">
    <property type="term" value="P:positive regulation of transcription by RNA polymerase II"/>
    <property type="evidence" value="ECO:0007669"/>
    <property type="project" value="TreeGrafter"/>
</dbReference>